<gene>
    <name evidence="1" type="ORF">DY000_02020530</name>
</gene>
<comment type="caution">
    <text evidence="1">The sequence shown here is derived from an EMBL/GenBank/DDBJ whole genome shotgun (WGS) entry which is preliminary data.</text>
</comment>
<evidence type="ECO:0000313" key="1">
    <source>
        <dbReference type="EMBL" id="KAF3593952.1"/>
    </source>
</evidence>
<dbReference type="Proteomes" id="UP000266723">
    <property type="component" value="Unassembled WGS sequence"/>
</dbReference>
<evidence type="ECO:0000313" key="2">
    <source>
        <dbReference type="Proteomes" id="UP000266723"/>
    </source>
</evidence>
<proteinExistence type="predicted"/>
<accession>A0ABQ7EAB5</accession>
<sequence>MSIGCGLFVEITPVAYVDPFEMPSRSIGQLCGNRTFVGRAVLKIIRNIVLKFLNVTSRNMEVVGFTLLEPGSSGIYPTKTRRRRPESKLTRTQEWTGSGARPVVWIAGVDPAKNASSHGLAFSTAYYDMSFSDFFWLLSAPTWVSHSQRFIMSFDEASKLFSAPAWANHSQPHFPLLSSWSCLPLSLGNLEKHVALASFRSISGYIATKSGSKVVGACFFVESLGLTSM</sequence>
<name>A0ABQ7EAB5_BRACR</name>
<organism evidence="1 2">
    <name type="scientific">Brassica cretica</name>
    <name type="common">Mustard</name>
    <dbReference type="NCBI Taxonomy" id="69181"/>
    <lineage>
        <taxon>Eukaryota</taxon>
        <taxon>Viridiplantae</taxon>
        <taxon>Streptophyta</taxon>
        <taxon>Embryophyta</taxon>
        <taxon>Tracheophyta</taxon>
        <taxon>Spermatophyta</taxon>
        <taxon>Magnoliopsida</taxon>
        <taxon>eudicotyledons</taxon>
        <taxon>Gunneridae</taxon>
        <taxon>Pentapetalae</taxon>
        <taxon>rosids</taxon>
        <taxon>malvids</taxon>
        <taxon>Brassicales</taxon>
        <taxon>Brassicaceae</taxon>
        <taxon>Brassiceae</taxon>
        <taxon>Brassica</taxon>
    </lineage>
</organism>
<reference evidence="1 2" key="1">
    <citation type="journal article" date="2020" name="BMC Genomics">
        <title>Intraspecific diversification of the crop wild relative Brassica cretica Lam. using demographic model selection.</title>
        <authorList>
            <person name="Kioukis A."/>
            <person name="Michalopoulou V.A."/>
            <person name="Briers L."/>
            <person name="Pirintsos S."/>
            <person name="Studholme D.J."/>
            <person name="Pavlidis P."/>
            <person name="Sarris P.F."/>
        </authorList>
    </citation>
    <scope>NUCLEOTIDE SEQUENCE [LARGE SCALE GENOMIC DNA]</scope>
    <source>
        <strain evidence="2">cv. PFS-1207/04</strain>
    </source>
</reference>
<keyword evidence="2" id="KW-1185">Reference proteome</keyword>
<dbReference type="EMBL" id="QGKV02000299">
    <property type="protein sequence ID" value="KAF3593952.1"/>
    <property type="molecule type" value="Genomic_DNA"/>
</dbReference>
<protein>
    <submittedName>
        <fullName evidence="1">Uncharacterized protein</fullName>
    </submittedName>
</protein>